<evidence type="ECO:0000256" key="3">
    <source>
        <dbReference type="ARBA" id="ARBA00023270"/>
    </source>
</evidence>
<evidence type="ECO:0000259" key="7">
    <source>
        <dbReference type="PROSITE" id="PS51168"/>
    </source>
</evidence>
<sequence length="372" mass="41153">MTGRSLDDLRKSIQNMDNRIVQLLNERAVLALEIGRTKADLGMEIYDPVQEEQVYSRLAHYNNGPMPVSVLSAIFGHVVAASRYLQNTLMTSLLPWQKREGLGRVRICIPVVGSERDEAIRQIHAAAPLADLLELRLDLIEEGSLKELVGEIRRNPFPVKIVATHRRREESGSLQTPGEEIAEEARIAVLKEAILLGVDYVDIELSTSPVLRDSLNELIAEHLGRTQLIISCHNFHETPSDAALEDLWRGCREAGARVIKIVTFARTMADNLRVLRLIPWSLGKGQEIVAFSMGELGKISRVMSPLLGAHFTFASLGQESATAPGQLTAAELLRILEILGGNTSEELKSKEGFRKAHRVQTGNGEAVDEQLP</sequence>
<accession>Q2LUD3</accession>
<evidence type="ECO:0000256" key="1">
    <source>
        <dbReference type="ARBA" id="ARBA00001864"/>
    </source>
</evidence>
<dbReference type="GO" id="GO:0003855">
    <property type="term" value="F:3-dehydroquinate dehydratase activity"/>
    <property type="evidence" value="ECO:0007669"/>
    <property type="project" value="UniProtKB-UniRule"/>
</dbReference>
<feature type="binding site" evidence="4">
    <location>
        <position position="166"/>
    </location>
    <ligand>
        <name>3-dehydroquinate</name>
        <dbReference type="ChEBI" id="CHEBI:32364"/>
    </ligand>
</feature>
<keyword evidence="4" id="KW-0057">Aromatic amino acid biosynthesis</keyword>
<dbReference type="OrthoDB" id="9813659at2"/>
<dbReference type="InterPro" id="IPR036979">
    <property type="entry name" value="CM_dom_sf"/>
</dbReference>
<comment type="pathway">
    <text evidence="4">Metabolic intermediate biosynthesis; chorismate biosynthesis; chorismate from D-erythrose 4-phosphate and phosphoenolpyruvate: step 3/7.</text>
</comment>
<gene>
    <name evidence="4" type="primary">aroD</name>
    <name evidence="8" type="ORF">SYN_01938</name>
</gene>
<keyword evidence="2 4" id="KW-0456">Lyase</keyword>
<dbReference type="Proteomes" id="UP000001933">
    <property type="component" value="Chromosome"/>
</dbReference>
<dbReference type="SMART" id="SM00830">
    <property type="entry name" value="CM_2"/>
    <property type="match status" value="1"/>
</dbReference>
<comment type="similarity">
    <text evidence="4">Belongs to the type-I 3-dehydroquinase family.</text>
</comment>
<keyword evidence="4" id="KW-0028">Amino-acid biosynthesis</keyword>
<dbReference type="GO" id="GO:0009423">
    <property type="term" value="P:chorismate biosynthetic process"/>
    <property type="evidence" value="ECO:0007669"/>
    <property type="project" value="UniProtKB-UniRule"/>
</dbReference>
<comment type="catalytic activity">
    <reaction evidence="1 4">
        <text>3-dehydroquinate = 3-dehydroshikimate + H2O</text>
        <dbReference type="Rhea" id="RHEA:21096"/>
        <dbReference type="ChEBI" id="CHEBI:15377"/>
        <dbReference type="ChEBI" id="CHEBI:16630"/>
        <dbReference type="ChEBI" id="CHEBI:32364"/>
        <dbReference type="EC" id="4.2.1.10"/>
    </reaction>
</comment>
<feature type="binding site" evidence="4">
    <location>
        <begin position="134"/>
        <end position="136"/>
    </location>
    <ligand>
        <name>3-dehydroquinate</name>
        <dbReference type="ChEBI" id="CHEBI:32364"/>
    </ligand>
</feature>
<dbReference type="GO" id="GO:0009073">
    <property type="term" value="P:aromatic amino acid family biosynthetic process"/>
    <property type="evidence" value="ECO:0007669"/>
    <property type="project" value="UniProtKB-KW"/>
</dbReference>
<evidence type="ECO:0000313" key="9">
    <source>
        <dbReference type="Proteomes" id="UP000001933"/>
    </source>
</evidence>
<dbReference type="GO" id="GO:0004106">
    <property type="term" value="F:chorismate mutase activity"/>
    <property type="evidence" value="ECO:0007669"/>
    <property type="project" value="InterPro"/>
</dbReference>
<organism evidence="8 9">
    <name type="scientific">Syntrophus aciditrophicus (strain SB)</name>
    <dbReference type="NCBI Taxonomy" id="56780"/>
    <lineage>
        <taxon>Bacteria</taxon>
        <taxon>Pseudomonadati</taxon>
        <taxon>Thermodesulfobacteriota</taxon>
        <taxon>Syntrophia</taxon>
        <taxon>Syntrophales</taxon>
        <taxon>Syntrophaceae</taxon>
        <taxon>Syntrophus</taxon>
    </lineage>
</organism>
<evidence type="ECO:0000256" key="5">
    <source>
        <dbReference type="SAM" id="Coils"/>
    </source>
</evidence>
<dbReference type="HOGENOM" id="CLU_743790_0_0_7"/>
<dbReference type="Pfam" id="PF01817">
    <property type="entry name" value="CM_2"/>
    <property type="match status" value="1"/>
</dbReference>
<dbReference type="Pfam" id="PF01487">
    <property type="entry name" value="DHquinase_I"/>
    <property type="match status" value="1"/>
</dbReference>
<dbReference type="Gene3D" id="1.20.59.10">
    <property type="entry name" value="Chorismate mutase"/>
    <property type="match status" value="1"/>
</dbReference>
<dbReference type="GO" id="GO:0008652">
    <property type="term" value="P:amino acid biosynthetic process"/>
    <property type="evidence" value="ECO:0007669"/>
    <property type="project" value="UniProtKB-KW"/>
</dbReference>
<name>Q2LUD3_SYNAS</name>
<dbReference type="STRING" id="56780.SYN_01938"/>
<dbReference type="InterPro" id="IPR013785">
    <property type="entry name" value="Aldolase_TIM"/>
</dbReference>
<evidence type="ECO:0000256" key="2">
    <source>
        <dbReference type="ARBA" id="ARBA00023239"/>
    </source>
</evidence>
<dbReference type="HAMAP" id="MF_00214">
    <property type="entry name" value="AroD"/>
    <property type="match status" value="1"/>
</dbReference>
<dbReference type="eggNOG" id="COG1605">
    <property type="taxonomic scope" value="Bacteria"/>
</dbReference>
<dbReference type="KEGG" id="sat:SYN_01938"/>
<comment type="caution">
    <text evidence="4">Lacks conserved residue(s) required for the propagation of feature annotation.</text>
</comment>
<reference evidence="8 9" key="1">
    <citation type="journal article" date="2007" name="Proc. Natl. Acad. Sci. U.S.A.">
        <title>The genome of Syntrophus aciditrophicus: life at the thermodynamic limit of microbial growth.</title>
        <authorList>
            <person name="McInerney M.J."/>
            <person name="Rohlin L."/>
            <person name="Mouttaki H."/>
            <person name="Kim U."/>
            <person name="Krupp R.S."/>
            <person name="Rios-Hernandez L."/>
            <person name="Sieber J."/>
            <person name="Struchtemeyer C.G."/>
            <person name="Bhattacharyya A."/>
            <person name="Campbell J.W."/>
            <person name="Gunsalus R.P."/>
        </authorList>
    </citation>
    <scope>NUCLEOTIDE SEQUENCE [LARGE SCALE GENOMIC DNA]</scope>
    <source>
        <strain evidence="8 9">SB</strain>
    </source>
</reference>
<feature type="binding site" evidence="4">
    <location>
        <position position="322"/>
    </location>
    <ligand>
        <name>3-dehydroquinate</name>
        <dbReference type="ChEBI" id="CHEBI:32364"/>
    </ligand>
</feature>
<keyword evidence="9" id="KW-1185">Reference proteome</keyword>
<dbReference type="InterPro" id="IPR001381">
    <property type="entry name" value="DHquinase_I"/>
</dbReference>
<feature type="coiled-coil region" evidence="5">
    <location>
        <begin position="6"/>
        <end position="33"/>
    </location>
</feature>
<dbReference type="InterPro" id="IPR050146">
    <property type="entry name" value="Type-I_3-dehydroquinase"/>
</dbReference>
<dbReference type="RefSeq" id="WP_011417717.1">
    <property type="nucleotide sequence ID" value="NC_007759.1"/>
</dbReference>
<dbReference type="InterPro" id="IPR036263">
    <property type="entry name" value="Chorismate_II_sf"/>
</dbReference>
<evidence type="ECO:0000313" key="8">
    <source>
        <dbReference type="EMBL" id="ABC77695.1"/>
    </source>
</evidence>
<dbReference type="GO" id="GO:0046279">
    <property type="term" value="P:3,4-dihydroxybenzoate biosynthetic process"/>
    <property type="evidence" value="ECO:0007669"/>
    <property type="project" value="UniProtKB-ARBA"/>
</dbReference>
<proteinExistence type="inferred from homology"/>
<dbReference type="UniPathway" id="UPA00053">
    <property type="reaction ID" value="UER00086"/>
</dbReference>
<protein>
    <recommendedName>
        <fullName evidence="4">3-dehydroquinate dehydratase</fullName>
        <shortName evidence="4">3-dehydroquinase</shortName>
        <ecNumber evidence="4">4.2.1.10</ecNumber>
    </recommendedName>
    <alternativeName>
        <fullName evidence="4">Type I DHQase</fullName>
    </alternativeName>
    <alternativeName>
        <fullName evidence="4">Type I dehydroquinase</fullName>
        <shortName evidence="4">DHQ1</shortName>
    </alternativeName>
</protein>
<feature type="binding site" evidence="4">
    <location>
        <position position="301"/>
    </location>
    <ligand>
        <name>3-dehydroquinate</name>
        <dbReference type="ChEBI" id="CHEBI:32364"/>
    </ligand>
</feature>
<dbReference type="InParanoid" id="Q2LUD3"/>
<dbReference type="eggNOG" id="COG0710">
    <property type="taxonomic scope" value="Bacteria"/>
</dbReference>
<dbReference type="SUPFAM" id="SSF51569">
    <property type="entry name" value="Aldolase"/>
    <property type="match status" value="1"/>
</dbReference>
<dbReference type="PANTHER" id="PTHR43699">
    <property type="entry name" value="3-DEHYDROQUINATE DEHYDRATASE"/>
    <property type="match status" value="1"/>
</dbReference>
<dbReference type="SUPFAM" id="SSF48600">
    <property type="entry name" value="Chorismate mutase II"/>
    <property type="match status" value="1"/>
</dbReference>
<dbReference type="PROSITE" id="PS51168">
    <property type="entry name" value="CHORISMATE_MUT_2"/>
    <property type="match status" value="1"/>
</dbReference>
<feature type="active site" description="Proton donor/acceptor" evidence="4">
    <location>
        <position position="233"/>
    </location>
</feature>
<dbReference type="EC" id="4.2.1.10" evidence="4"/>
<keyword evidence="3 4" id="KW-0704">Schiff base</keyword>
<dbReference type="AlphaFoldDB" id="Q2LUD3"/>
<feature type="binding site" evidence="4">
    <location>
        <position position="326"/>
    </location>
    <ligand>
        <name>3-dehydroquinate</name>
        <dbReference type="ChEBI" id="CHEBI:32364"/>
    </ligand>
</feature>
<keyword evidence="5" id="KW-0175">Coiled coil</keyword>
<feature type="active site" description="Schiff-base intermediate with substrate" evidence="4">
    <location>
        <position position="260"/>
    </location>
</feature>
<dbReference type="CDD" id="cd00502">
    <property type="entry name" value="DHQase_I"/>
    <property type="match status" value="1"/>
</dbReference>
<feature type="region of interest" description="Disordered" evidence="6">
    <location>
        <begin position="349"/>
        <end position="372"/>
    </location>
</feature>
<evidence type="ECO:0000256" key="4">
    <source>
        <dbReference type="HAMAP-Rule" id="MF_00214"/>
    </source>
</evidence>
<dbReference type="Gene3D" id="3.20.20.70">
    <property type="entry name" value="Aldolase class I"/>
    <property type="match status" value="1"/>
</dbReference>
<feature type="domain" description="Chorismate mutase" evidence="7">
    <location>
        <begin position="1"/>
        <end position="90"/>
    </location>
</feature>
<dbReference type="PANTHER" id="PTHR43699:SF1">
    <property type="entry name" value="3-DEHYDROQUINATE DEHYDRATASE"/>
    <property type="match status" value="1"/>
</dbReference>
<dbReference type="InterPro" id="IPR002701">
    <property type="entry name" value="CM_II_prokaryot"/>
</dbReference>
<evidence type="ECO:0000256" key="6">
    <source>
        <dbReference type="SAM" id="MobiDB-lite"/>
    </source>
</evidence>
<dbReference type="EMBL" id="CP000252">
    <property type="protein sequence ID" value="ABC77695.1"/>
    <property type="molecule type" value="Genomic_DNA"/>
</dbReference>
<comment type="subunit">
    <text evidence="4">Homodimer.</text>
</comment>
<dbReference type="FunCoup" id="Q2LUD3">
    <property type="interactions" value="101"/>
</dbReference>
<comment type="function">
    <text evidence="4">Involved in the third step of the chorismate pathway, which leads to the biosynthesis of aromatic amino acids. Catalyzes the cis-dehydration of 3-dehydroquinate (DHQ) and introduces the first double bond of the aromatic ring to yield 3-dehydroshikimate.</text>
</comment>